<name>A0A2H0R9T6_UNCKA</name>
<comment type="caution">
    <text evidence="1">The sequence shown here is derived from an EMBL/GenBank/DDBJ whole genome shotgun (WGS) entry which is preliminary data.</text>
</comment>
<accession>A0A2H0R9T6</accession>
<organism evidence="1 2">
    <name type="scientific">candidate division WWE3 bacterium CG10_big_fil_rev_8_21_14_0_10_32_10</name>
    <dbReference type="NCBI Taxonomy" id="1975090"/>
    <lineage>
        <taxon>Bacteria</taxon>
        <taxon>Katanobacteria</taxon>
    </lineage>
</organism>
<dbReference type="Proteomes" id="UP000230214">
    <property type="component" value="Unassembled WGS sequence"/>
</dbReference>
<evidence type="ECO:0000313" key="1">
    <source>
        <dbReference type="EMBL" id="PIR43240.1"/>
    </source>
</evidence>
<dbReference type="AlphaFoldDB" id="A0A2H0R9T6"/>
<protein>
    <submittedName>
        <fullName evidence="1">Uncharacterized protein</fullName>
    </submittedName>
</protein>
<evidence type="ECO:0000313" key="2">
    <source>
        <dbReference type="Proteomes" id="UP000230214"/>
    </source>
</evidence>
<gene>
    <name evidence="1" type="ORF">COV24_03760</name>
</gene>
<reference evidence="1 2" key="1">
    <citation type="submission" date="2017-09" db="EMBL/GenBank/DDBJ databases">
        <title>Depth-based differentiation of microbial function through sediment-hosted aquifers and enrichment of novel symbionts in the deep terrestrial subsurface.</title>
        <authorList>
            <person name="Probst A.J."/>
            <person name="Ladd B."/>
            <person name="Jarett J.K."/>
            <person name="Geller-Mcgrath D.E."/>
            <person name="Sieber C.M."/>
            <person name="Emerson J.B."/>
            <person name="Anantharaman K."/>
            <person name="Thomas B.C."/>
            <person name="Malmstrom R."/>
            <person name="Stieglmeier M."/>
            <person name="Klingl A."/>
            <person name="Woyke T."/>
            <person name="Ryan C.M."/>
            <person name="Banfield J.F."/>
        </authorList>
    </citation>
    <scope>NUCLEOTIDE SEQUENCE [LARGE SCALE GENOMIC DNA]</scope>
    <source>
        <strain evidence="1">CG10_big_fil_rev_8_21_14_0_10_32_10</strain>
    </source>
</reference>
<dbReference type="EMBL" id="PCXU01000031">
    <property type="protein sequence ID" value="PIR43240.1"/>
    <property type="molecule type" value="Genomic_DNA"/>
</dbReference>
<sequence length="75" mass="8674">METLFIDPNNLENEMRKVIVLDGSKKEIVDNKIISDEEKHPEIYGPDLKVISPRKTEHPEYPFGFNSAYLPLSEN</sequence>
<proteinExistence type="predicted"/>